<evidence type="ECO:0000313" key="1">
    <source>
        <dbReference type="EMBL" id="QDZ10565.1"/>
    </source>
</evidence>
<keyword evidence="2" id="KW-1185">Reference proteome</keyword>
<evidence type="ECO:0000313" key="2">
    <source>
        <dbReference type="Proteomes" id="UP000315364"/>
    </source>
</evidence>
<dbReference type="EMBL" id="CP042304">
    <property type="protein sequence ID" value="QDZ10565.1"/>
    <property type="molecule type" value="Genomic_DNA"/>
</dbReference>
<reference evidence="1 2" key="1">
    <citation type="submission" date="2019-07" db="EMBL/GenBank/DDBJ databases">
        <title>Full genome sequence of Devosia sp. Gsoil 520.</title>
        <authorList>
            <person name="Im W.-T."/>
        </authorList>
    </citation>
    <scope>NUCLEOTIDE SEQUENCE [LARGE SCALE GENOMIC DNA]</scope>
    <source>
        <strain evidence="1 2">Gsoil 520</strain>
    </source>
</reference>
<accession>A0A5B8LS46</accession>
<protein>
    <submittedName>
        <fullName evidence="1">Uncharacterized protein</fullName>
    </submittedName>
</protein>
<dbReference type="KEGG" id="dea:FPZ08_07250"/>
<dbReference type="RefSeq" id="WP_146289352.1">
    <property type="nucleotide sequence ID" value="NZ_CP042304.1"/>
</dbReference>
<dbReference type="AlphaFoldDB" id="A0A5B8LS46"/>
<proteinExistence type="predicted"/>
<sequence length="88" mass="9237">MADPVEVMARAVSKSIYGGEVTWRQSVPAAEAALSALDAAGFAVVPKEPTQEMWAASGDAIVKLGHVHHDAISEACYRSMLSAAQVKP</sequence>
<organism evidence="1 2">
    <name type="scientific">Devosia ginsengisoli</name>
    <dbReference type="NCBI Taxonomy" id="400770"/>
    <lineage>
        <taxon>Bacteria</taxon>
        <taxon>Pseudomonadati</taxon>
        <taxon>Pseudomonadota</taxon>
        <taxon>Alphaproteobacteria</taxon>
        <taxon>Hyphomicrobiales</taxon>
        <taxon>Devosiaceae</taxon>
        <taxon>Devosia</taxon>
    </lineage>
</organism>
<name>A0A5B8LS46_9HYPH</name>
<gene>
    <name evidence="1" type="ORF">FPZ08_07250</name>
</gene>
<dbReference type="Proteomes" id="UP000315364">
    <property type="component" value="Chromosome"/>
</dbReference>